<reference evidence="2 3" key="1">
    <citation type="submission" date="2019-02" db="EMBL/GenBank/DDBJ databases">
        <title>Deep-cultivation of Planctomycetes and their phenomic and genomic characterization uncovers novel biology.</title>
        <authorList>
            <person name="Wiegand S."/>
            <person name="Jogler M."/>
            <person name="Boedeker C."/>
            <person name="Pinto D."/>
            <person name="Vollmers J."/>
            <person name="Rivas-Marin E."/>
            <person name="Kohn T."/>
            <person name="Peeters S.H."/>
            <person name="Heuer A."/>
            <person name="Rast P."/>
            <person name="Oberbeckmann S."/>
            <person name="Bunk B."/>
            <person name="Jeske O."/>
            <person name="Meyerdierks A."/>
            <person name="Storesund J.E."/>
            <person name="Kallscheuer N."/>
            <person name="Luecker S."/>
            <person name="Lage O.M."/>
            <person name="Pohl T."/>
            <person name="Merkel B.J."/>
            <person name="Hornburger P."/>
            <person name="Mueller R.-W."/>
            <person name="Bruemmer F."/>
            <person name="Labrenz M."/>
            <person name="Spormann A.M."/>
            <person name="Op den Camp H."/>
            <person name="Overmann J."/>
            <person name="Amann R."/>
            <person name="Jetten M.S.M."/>
            <person name="Mascher T."/>
            <person name="Medema M.H."/>
            <person name="Devos D.P."/>
            <person name="Kaster A.-K."/>
            <person name="Ovreas L."/>
            <person name="Rohde M."/>
            <person name="Galperin M.Y."/>
            <person name="Jogler C."/>
        </authorList>
    </citation>
    <scope>NUCLEOTIDE SEQUENCE [LARGE SCALE GENOMIC DNA]</scope>
    <source>
        <strain evidence="2 3">ETA_A8</strain>
    </source>
</reference>
<organism evidence="2 3">
    <name type="scientific">Anatilimnocola aggregata</name>
    <dbReference type="NCBI Taxonomy" id="2528021"/>
    <lineage>
        <taxon>Bacteria</taxon>
        <taxon>Pseudomonadati</taxon>
        <taxon>Planctomycetota</taxon>
        <taxon>Planctomycetia</taxon>
        <taxon>Pirellulales</taxon>
        <taxon>Pirellulaceae</taxon>
        <taxon>Anatilimnocola</taxon>
    </lineage>
</organism>
<keyword evidence="3" id="KW-1185">Reference proteome</keyword>
<dbReference type="EMBL" id="CP036274">
    <property type="protein sequence ID" value="QDU29208.1"/>
    <property type="molecule type" value="Genomic_DNA"/>
</dbReference>
<dbReference type="KEGG" id="aagg:ETAA8_43150"/>
<protein>
    <recommendedName>
        <fullName evidence="4">DUF4254 domain-containing protein</fullName>
    </recommendedName>
</protein>
<name>A0A517YG54_9BACT</name>
<feature type="coiled-coil region" evidence="1">
    <location>
        <begin position="61"/>
        <end position="88"/>
    </location>
</feature>
<proteinExistence type="predicted"/>
<keyword evidence="1" id="KW-0175">Coiled coil</keyword>
<dbReference type="OrthoDB" id="9805817at2"/>
<sequence>MQRITEITKLHREMIVRWHTKPIENHYTGFLGLVCQQLTYNFQLWHEEDIARSKDVPDSTIAQVKRAIDRYNQQRNDYIEKLDDWITDRLEQLQVTPAPNATQNTETAGSSIDRLAILALRIYHLQEQAERTDATPEHRASVAGKLGIAVMQQQDLSRSAQELIDDIFAGRKKHKTYRQMKMYNDPTLNPYLYKAAG</sequence>
<evidence type="ECO:0000256" key="1">
    <source>
        <dbReference type="SAM" id="Coils"/>
    </source>
</evidence>
<dbReference type="Pfam" id="PF14063">
    <property type="entry name" value="DUF4254"/>
    <property type="match status" value="1"/>
</dbReference>
<evidence type="ECO:0000313" key="2">
    <source>
        <dbReference type="EMBL" id="QDU29208.1"/>
    </source>
</evidence>
<evidence type="ECO:0008006" key="4">
    <source>
        <dbReference type="Google" id="ProtNLM"/>
    </source>
</evidence>
<evidence type="ECO:0000313" key="3">
    <source>
        <dbReference type="Proteomes" id="UP000315017"/>
    </source>
</evidence>
<dbReference type="InterPro" id="IPR025350">
    <property type="entry name" value="DUF4254"/>
</dbReference>
<dbReference type="Proteomes" id="UP000315017">
    <property type="component" value="Chromosome"/>
</dbReference>
<accession>A0A517YG54</accession>
<dbReference type="AlphaFoldDB" id="A0A517YG54"/>
<gene>
    <name evidence="2" type="ORF">ETAA8_43150</name>
</gene>